<evidence type="ECO:0000256" key="2">
    <source>
        <dbReference type="ARBA" id="ARBA00010827"/>
    </source>
</evidence>
<comment type="function">
    <text evidence="7">One of the extrinsic, lumenal subunits of photosystem II (PSII). PSII is a light-driven water plastoquinone oxidoreductase, using light energy to abstract electrons from H(2)O, generating a proton gradient subsequently used for ATP formation. The extrinsic proteins stabilize the structure of photosystem II oxygen-evolving complex (OEC), the ion environment of oxygen evolution and protect the OEC against heat-induced inactivation.</text>
</comment>
<organism evidence="8 9">
    <name type="scientific">Microcystis aeruginosa NIES-4325</name>
    <dbReference type="NCBI Taxonomy" id="2569534"/>
    <lineage>
        <taxon>Bacteria</taxon>
        <taxon>Bacillati</taxon>
        <taxon>Cyanobacteriota</taxon>
        <taxon>Cyanophyceae</taxon>
        <taxon>Oscillatoriophycideae</taxon>
        <taxon>Chroococcales</taxon>
        <taxon>Microcystaceae</taxon>
        <taxon>Microcystis</taxon>
    </lineage>
</organism>
<dbReference type="GO" id="GO:0019898">
    <property type="term" value="C:extrinsic component of membrane"/>
    <property type="evidence" value="ECO:0007669"/>
    <property type="project" value="InterPro"/>
</dbReference>
<evidence type="ECO:0000256" key="5">
    <source>
        <dbReference type="ARBA" id="ARBA00023136"/>
    </source>
</evidence>
<evidence type="ECO:0000256" key="6">
    <source>
        <dbReference type="ARBA" id="ARBA00023276"/>
    </source>
</evidence>
<dbReference type="Proteomes" id="UP000376575">
    <property type="component" value="Unassembled WGS sequence"/>
</dbReference>
<comment type="subcellular location">
    <subcellularLocation>
        <location evidence="7">Cellular thylakoid membrane</location>
        <topology evidence="7">Peripheral membrane protein</topology>
        <orientation evidence="7">Lumenal side</orientation>
    </subcellularLocation>
    <subcellularLocation>
        <location evidence="1">Membrane</location>
        <topology evidence="1">Peripheral membrane protein</topology>
    </subcellularLocation>
</comment>
<keyword evidence="5 7" id="KW-0472">Membrane</keyword>
<dbReference type="GO" id="GO:0042549">
    <property type="term" value="P:photosystem II stabilization"/>
    <property type="evidence" value="ECO:0007669"/>
    <property type="project" value="InterPro"/>
</dbReference>
<comment type="caution">
    <text evidence="8">The sequence shown here is derived from an EMBL/GenBank/DDBJ whole genome shotgun (WGS) entry which is preliminary data.</text>
</comment>
<evidence type="ECO:0000256" key="7">
    <source>
        <dbReference type="HAMAP-Rule" id="MF_00589"/>
    </source>
</evidence>
<comment type="similarity">
    <text evidence="2 7">Belongs to the PsbU family.</text>
</comment>
<comment type="subunit">
    <text evidence="7">PSII is composed of 1 copy each of membrane proteins PsbA, PsbB, PsbC, PsbD, PsbE, PsbF, PsbH, PsbI, PsbJ, PsbK, PsbL, PsbM, PsbT, PsbX, PsbY, PsbZ, Psb30/Ycf12, peripheral proteins PsbO, CyanoQ (PsbQ), PsbU, PsbV and a large number of cofactors. It forms dimeric complexes.</text>
</comment>
<dbReference type="EMBL" id="BJKP01000014">
    <property type="protein sequence ID" value="GEA27306.1"/>
    <property type="molecule type" value="Genomic_DNA"/>
</dbReference>
<keyword evidence="7" id="KW-0602">Photosynthesis</keyword>
<dbReference type="RefSeq" id="WP_151695959.1">
    <property type="nucleotide sequence ID" value="NZ_BJKP01000014.1"/>
</dbReference>
<evidence type="ECO:0000313" key="8">
    <source>
        <dbReference type="EMBL" id="GEA27306.1"/>
    </source>
</evidence>
<dbReference type="HAMAP" id="MF_00589">
    <property type="entry name" value="PSII_PsbU"/>
    <property type="match status" value="1"/>
</dbReference>
<proteinExistence type="inferred from homology"/>
<dbReference type="GO" id="GO:0031676">
    <property type="term" value="C:plasma membrane-derived thylakoid membrane"/>
    <property type="evidence" value="ECO:0007669"/>
    <property type="project" value="UniProtKB-SubCell"/>
</dbReference>
<evidence type="ECO:0000256" key="3">
    <source>
        <dbReference type="ARBA" id="ARBA00022982"/>
    </source>
</evidence>
<dbReference type="Gene3D" id="1.10.150.320">
    <property type="entry name" value="Photosystem II 12 kDa extrinsic protein"/>
    <property type="match status" value="1"/>
</dbReference>
<evidence type="ECO:0000256" key="4">
    <source>
        <dbReference type="ARBA" id="ARBA00023078"/>
    </source>
</evidence>
<keyword evidence="7" id="KW-0813">Transport</keyword>
<gene>
    <name evidence="7 8" type="primary">psbU</name>
    <name evidence="8" type="ORF">MiAbW_01867</name>
</gene>
<dbReference type="Pfam" id="PF06514">
    <property type="entry name" value="PsbU"/>
    <property type="match status" value="1"/>
</dbReference>
<dbReference type="AlphaFoldDB" id="A0A5J4F7L0"/>
<dbReference type="GO" id="GO:0015979">
    <property type="term" value="P:photosynthesis"/>
    <property type="evidence" value="ECO:0007669"/>
    <property type="project" value="UniProtKB-UniRule"/>
</dbReference>
<protein>
    <recommendedName>
        <fullName evidence="7">Photosystem II extrinsic protein U</fullName>
        <shortName evidence="7">PSII-U</shortName>
        <shortName evidence="7">PsbU</shortName>
    </recommendedName>
    <alternativeName>
        <fullName evidence="7">Photosystem II 12 kDa extrinsic protein</fullName>
        <shortName evidence="7">PS II complex 12 kDa extrinsic protein</shortName>
    </alternativeName>
</protein>
<keyword evidence="4 7" id="KW-0793">Thylakoid</keyword>
<keyword evidence="6 7" id="KW-0604">Photosystem II</keyword>
<reference evidence="8 9" key="1">
    <citation type="journal article" date="2019" name="FEMS Microbiol. Lett.">
        <title>A novel salt-tolerant genotype illuminates the sucrose gene evolution in freshwater bloom-forming cyanobacterium Microcystis aeruginosa.</title>
        <authorList>
            <person name="Tanabe Y."/>
            <person name="Yamaguchi H."/>
            <person name="Sano T."/>
            <person name="Kawachi M."/>
        </authorList>
    </citation>
    <scope>NUCLEOTIDE SEQUENCE [LARGE SCALE GENOMIC DNA]</scope>
    <source>
        <strain evidence="8 9">NIES-4325</strain>
    </source>
</reference>
<dbReference type="GO" id="GO:0009654">
    <property type="term" value="C:photosystem II oxygen evolving complex"/>
    <property type="evidence" value="ECO:0007669"/>
    <property type="project" value="InterPro"/>
</dbReference>
<evidence type="ECO:0000313" key="9">
    <source>
        <dbReference type="Proteomes" id="UP000376575"/>
    </source>
</evidence>
<evidence type="ECO:0000256" key="1">
    <source>
        <dbReference type="ARBA" id="ARBA00004170"/>
    </source>
</evidence>
<accession>A0A5J4F7L0</accession>
<dbReference type="InterPro" id="IPR010527">
    <property type="entry name" value="PSII_PsbU"/>
</dbReference>
<keyword evidence="3 7" id="KW-0249">Electron transport</keyword>
<sequence>MKNLVRLLAVIALIIGSFWGKVPAQALNLTSIALPSLPVAALNAADAKLTTEFGAKIDLNNSDIRDFRDLRGFYPNLAGKIIKNAPYQEVEDVLNIPGLSATQKERLQANLEKFTVTEPSKEFIEGDDRFNPGVY</sequence>
<name>A0A5J4F7L0_MICAE</name>
<dbReference type="NCBIfam" id="NF002708">
    <property type="entry name" value="PRK02515.1"/>
    <property type="match status" value="1"/>
</dbReference>
<dbReference type="SUPFAM" id="SSF81585">
    <property type="entry name" value="PsbU/PolX domain-like"/>
    <property type="match status" value="1"/>
</dbReference>